<accession>A0A5S9IL86</accession>
<sequence length="42" mass="4708">MRCLVVKMSVFENTITNVIAIKLLVSSQQGGVYLYVNIIADY</sequence>
<protein>
    <submittedName>
        <fullName evidence="1">Uncharacterized protein</fullName>
    </submittedName>
</protein>
<proteinExistence type="predicted"/>
<evidence type="ECO:0000313" key="1">
    <source>
        <dbReference type="EMBL" id="BBM83120.1"/>
    </source>
</evidence>
<keyword evidence="2" id="KW-1185">Reference proteome</keyword>
<dbReference type="EMBL" id="AP019860">
    <property type="protein sequence ID" value="BBM83120.1"/>
    <property type="molecule type" value="Genomic_DNA"/>
</dbReference>
<name>A0A5S9IL86_UABAM</name>
<reference evidence="1 2" key="1">
    <citation type="submission" date="2019-08" db="EMBL/GenBank/DDBJ databases">
        <title>Complete genome sequence of Candidatus Uab amorphum.</title>
        <authorList>
            <person name="Shiratori T."/>
            <person name="Suzuki S."/>
            <person name="Kakizawa Y."/>
            <person name="Ishida K."/>
        </authorList>
    </citation>
    <scope>NUCLEOTIDE SEQUENCE [LARGE SCALE GENOMIC DNA]</scope>
    <source>
        <strain evidence="1 2">SRT547</strain>
    </source>
</reference>
<dbReference type="KEGG" id="uam:UABAM_01471"/>
<dbReference type="Proteomes" id="UP000326354">
    <property type="component" value="Chromosome"/>
</dbReference>
<gene>
    <name evidence="1" type="ORF">UABAM_01471</name>
</gene>
<evidence type="ECO:0000313" key="2">
    <source>
        <dbReference type="Proteomes" id="UP000326354"/>
    </source>
</evidence>
<dbReference type="AlphaFoldDB" id="A0A5S9IL86"/>
<organism evidence="1 2">
    <name type="scientific">Uabimicrobium amorphum</name>
    <dbReference type="NCBI Taxonomy" id="2596890"/>
    <lineage>
        <taxon>Bacteria</taxon>
        <taxon>Pseudomonadati</taxon>
        <taxon>Planctomycetota</taxon>
        <taxon>Candidatus Uabimicrobiia</taxon>
        <taxon>Candidatus Uabimicrobiales</taxon>
        <taxon>Candidatus Uabimicrobiaceae</taxon>
        <taxon>Candidatus Uabimicrobium</taxon>
    </lineage>
</organism>